<feature type="compositionally biased region" description="Pro residues" evidence="1">
    <location>
        <begin position="34"/>
        <end position="44"/>
    </location>
</feature>
<keyword evidence="3" id="KW-1185">Reference proteome</keyword>
<feature type="region of interest" description="Disordered" evidence="1">
    <location>
        <begin position="1"/>
        <end position="44"/>
    </location>
</feature>
<proteinExistence type="predicted"/>
<gene>
    <name evidence="2" type="ORF">GHNINEIG_00207</name>
</gene>
<feature type="compositionally biased region" description="Basic and acidic residues" evidence="1">
    <location>
        <begin position="1"/>
        <end position="15"/>
    </location>
</feature>
<protein>
    <submittedName>
        <fullName evidence="2">Uncharacterized protein</fullName>
    </submittedName>
</protein>
<accession>A0A4P7NWU9</accession>
<organism evidence="2 3">
    <name type="scientific">Hydrogenovibrio crunogenus</name>
    <dbReference type="NCBI Taxonomy" id="39765"/>
    <lineage>
        <taxon>Bacteria</taxon>
        <taxon>Pseudomonadati</taxon>
        <taxon>Pseudomonadota</taxon>
        <taxon>Gammaproteobacteria</taxon>
        <taxon>Thiotrichales</taxon>
        <taxon>Piscirickettsiaceae</taxon>
        <taxon>Hydrogenovibrio</taxon>
    </lineage>
</organism>
<reference evidence="2 3" key="1">
    <citation type="submission" date="2018-08" db="EMBL/GenBank/DDBJ databases">
        <title>Horizontal acquisition of hydrogen conversion ability and other habitat adaptations in Hydrogenovibrio crunogenus strains.</title>
        <authorList>
            <person name="Gonnella G."/>
            <person name="Adam N."/>
            <person name="Perner M."/>
        </authorList>
    </citation>
    <scope>NUCLEOTIDE SEQUENCE [LARGE SCALE GENOMIC DNA]</scope>
    <source>
        <strain evidence="2 3">SP-41</strain>
    </source>
</reference>
<dbReference type="AlphaFoldDB" id="A0A4P7NWU9"/>
<evidence type="ECO:0000313" key="2">
    <source>
        <dbReference type="EMBL" id="QBZ82183.1"/>
    </source>
</evidence>
<dbReference type="EMBL" id="CP032096">
    <property type="protein sequence ID" value="QBZ82183.1"/>
    <property type="molecule type" value="Genomic_DNA"/>
</dbReference>
<evidence type="ECO:0000313" key="3">
    <source>
        <dbReference type="Proteomes" id="UP000296201"/>
    </source>
</evidence>
<dbReference type="Proteomes" id="UP000296201">
    <property type="component" value="Chromosome"/>
</dbReference>
<sequence>MSDKIRRKDGGRNPVDRVINGVDRTKPTDRIKPNSPPPAPKPKK</sequence>
<evidence type="ECO:0000256" key="1">
    <source>
        <dbReference type="SAM" id="MobiDB-lite"/>
    </source>
</evidence>
<feature type="compositionally biased region" description="Basic and acidic residues" evidence="1">
    <location>
        <begin position="23"/>
        <end position="32"/>
    </location>
</feature>
<name>A0A4P7NWU9_9GAMM</name>